<accession>A0A645J944</accession>
<reference evidence="2" key="1">
    <citation type="submission" date="2019-08" db="EMBL/GenBank/DDBJ databases">
        <authorList>
            <person name="Kucharzyk K."/>
            <person name="Murdoch R.W."/>
            <person name="Higgins S."/>
            <person name="Loffler F."/>
        </authorList>
    </citation>
    <scope>NUCLEOTIDE SEQUENCE</scope>
</reference>
<organism evidence="2">
    <name type="scientific">bioreactor metagenome</name>
    <dbReference type="NCBI Taxonomy" id="1076179"/>
    <lineage>
        <taxon>unclassified sequences</taxon>
        <taxon>metagenomes</taxon>
        <taxon>ecological metagenomes</taxon>
    </lineage>
</organism>
<evidence type="ECO:0000313" key="2">
    <source>
        <dbReference type="EMBL" id="MPN59229.1"/>
    </source>
</evidence>
<feature type="compositionally biased region" description="Polar residues" evidence="1">
    <location>
        <begin position="1"/>
        <end position="13"/>
    </location>
</feature>
<dbReference type="EMBL" id="VSSQ01132997">
    <property type="protein sequence ID" value="MPN59229.1"/>
    <property type="molecule type" value="Genomic_DNA"/>
</dbReference>
<proteinExistence type="predicted"/>
<evidence type="ECO:0000256" key="1">
    <source>
        <dbReference type="SAM" id="MobiDB-lite"/>
    </source>
</evidence>
<protein>
    <submittedName>
        <fullName evidence="2">Uncharacterized protein</fullName>
    </submittedName>
</protein>
<feature type="region of interest" description="Disordered" evidence="1">
    <location>
        <begin position="1"/>
        <end position="38"/>
    </location>
</feature>
<comment type="caution">
    <text evidence="2">The sequence shown here is derived from an EMBL/GenBank/DDBJ whole genome shotgun (WGS) entry which is preliminary data.</text>
</comment>
<sequence length="121" mass="12756">MNRKNLSMSSLGSGNPDPVTRIHPLTGGAINKGVSPEKPAAHEQGLGLLIPNAFCTASRLRPRIASQEGGRLHKLVEGAVYAAVGDGREGRATVERLPLRWIKTAATPKPTLSATPNTISK</sequence>
<name>A0A645J944_9ZZZZ</name>
<gene>
    <name evidence="2" type="ORF">SDC9_206950</name>
</gene>
<dbReference type="AlphaFoldDB" id="A0A645J944"/>